<dbReference type="EMBL" id="AJXT01000036">
    <property type="protein sequence ID" value="EIL92162.1"/>
    <property type="molecule type" value="Genomic_DNA"/>
</dbReference>
<accession>I4VY71</accession>
<feature type="transmembrane region" description="Helical" evidence="1">
    <location>
        <begin position="6"/>
        <end position="26"/>
    </location>
</feature>
<proteinExistence type="predicted"/>
<organism evidence="2 3">
    <name type="scientific">Rhodanobacter spathiphylli B39</name>
    <dbReference type="NCBI Taxonomy" id="1163407"/>
    <lineage>
        <taxon>Bacteria</taxon>
        <taxon>Pseudomonadati</taxon>
        <taxon>Pseudomonadota</taxon>
        <taxon>Gammaproteobacteria</taxon>
        <taxon>Lysobacterales</taxon>
        <taxon>Rhodanobacteraceae</taxon>
        <taxon>Rhodanobacter</taxon>
    </lineage>
</organism>
<reference evidence="2 3" key="1">
    <citation type="journal article" date="2012" name="J. Bacteriol.">
        <title>Genome sequences for six rhodanobacter strains, isolated from soils and the terrestrial subsurface, with variable denitrification capabilities.</title>
        <authorList>
            <person name="Kostka J.E."/>
            <person name="Green S.J."/>
            <person name="Rishishwar L."/>
            <person name="Prakash O."/>
            <person name="Katz L.S."/>
            <person name="Marino-Ramirez L."/>
            <person name="Jordan I.K."/>
            <person name="Munk C."/>
            <person name="Ivanova N."/>
            <person name="Mikhailova N."/>
            <person name="Watson D.B."/>
            <person name="Brown S.D."/>
            <person name="Palumbo A.V."/>
            <person name="Brooks S.C."/>
        </authorList>
    </citation>
    <scope>NUCLEOTIDE SEQUENCE [LARGE SCALE GENOMIC DNA]</scope>
    <source>
        <strain evidence="2 3">B39</strain>
    </source>
</reference>
<gene>
    <name evidence="2" type="ORF">UU7_11849</name>
</gene>
<dbReference type="PATRIC" id="fig|1163407.3.peg.2375"/>
<dbReference type="AlphaFoldDB" id="I4VY71"/>
<comment type="caution">
    <text evidence="2">The sequence shown here is derived from an EMBL/GenBank/DDBJ whole genome shotgun (WGS) entry which is preliminary data.</text>
</comment>
<keyword evidence="1" id="KW-1133">Transmembrane helix</keyword>
<dbReference type="eggNOG" id="COG4299">
    <property type="taxonomic scope" value="Bacteria"/>
</dbReference>
<keyword evidence="3" id="KW-1185">Reference proteome</keyword>
<dbReference type="Proteomes" id="UP000003226">
    <property type="component" value="Unassembled WGS sequence"/>
</dbReference>
<protein>
    <submittedName>
        <fullName evidence="2">Transmembrane protein</fullName>
    </submittedName>
</protein>
<evidence type="ECO:0000313" key="3">
    <source>
        <dbReference type="Proteomes" id="UP000003226"/>
    </source>
</evidence>
<keyword evidence="1 2" id="KW-0812">Transmembrane</keyword>
<sequence length="38" mass="4451">MKPRFGPYLPSLAFAAAFVAVWWLIVQAMDRRHIHLKL</sequence>
<evidence type="ECO:0000313" key="2">
    <source>
        <dbReference type="EMBL" id="EIL92162.1"/>
    </source>
</evidence>
<name>I4VY71_9GAMM</name>
<evidence type="ECO:0000256" key="1">
    <source>
        <dbReference type="SAM" id="Phobius"/>
    </source>
</evidence>
<keyword evidence="1" id="KW-0472">Membrane</keyword>